<dbReference type="Pfam" id="PF08546">
    <property type="entry name" value="ApbA_C"/>
    <property type="match status" value="1"/>
</dbReference>
<comment type="caution">
    <text evidence="6">The sequence shown here is derived from an EMBL/GenBank/DDBJ whole genome shotgun (WGS) entry which is preliminary data.</text>
</comment>
<evidence type="ECO:0000256" key="2">
    <source>
        <dbReference type="ARBA" id="ARBA00022857"/>
    </source>
</evidence>
<proteinExistence type="inferred from homology"/>
<dbReference type="Gene3D" id="3.40.50.720">
    <property type="entry name" value="NAD(P)-binding Rossmann-like Domain"/>
    <property type="match status" value="1"/>
</dbReference>
<organism evidence="6 7">
    <name type="scientific">Coemansia guatemalensis</name>
    <dbReference type="NCBI Taxonomy" id="2761395"/>
    <lineage>
        <taxon>Eukaryota</taxon>
        <taxon>Fungi</taxon>
        <taxon>Fungi incertae sedis</taxon>
        <taxon>Zoopagomycota</taxon>
        <taxon>Kickxellomycotina</taxon>
        <taxon>Kickxellomycetes</taxon>
        <taxon>Kickxellales</taxon>
        <taxon>Kickxellaceae</taxon>
        <taxon>Coemansia</taxon>
    </lineage>
</organism>
<dbReference type="Pfam" id="PF02558">
    <property type="entry name" value="ApbA"/>
    <property type="match status" value="1"/>
</dbReference>
<dbReference type="GO" id="GO:0050661">
    <property type="term" value="F:NADP binding"/>
    <property type="evidence" value="ECO:0007669"/>
    <property type="project" value="TreeGrafter"/>
</dbReference>
<evidence type="ECO:0000313" key="6">
    <source>
        <dbReference type="EMBL" id="KAJ2805039.1"/>
    </source>
</evidence>
<dbReference type="SUPFAM" id="SSF51735">
    <property type="entry name" value="NAD(P)-binding Rossmann-fold domains"/>
    <property type="match status" value="1"/>
</dbReference>
<evidence type="ECO:0000256" key="3">
    <source>
        <dbReference type="ARBA" id="ARBA00023002"/>
    </source>
</evidence>
<feature type="domain" description="Ketopantoate reductase C-terminal" evidence="5">
    <location>
        <begin position="242"/>
        <end position="383"/>
    </location>
</feature>
<dbReference type="EMBL" id="JANBUO010000332">
    <property type="protein sequence ID" value="KAJ2805039.1"/>
    <property type="molecule type" value="Genomic_DNA"/>
</dbReference>
<keyword evidence="3" id="KW-0560">Oxidoreductase</keyword>
<dbReference type="OrthoDB" id="73846at2759"/>
<gene>
    <name evidence="6" type="primary">PAN5</name>
    <name evidence="6" type="ORF">H4R20_002260</name>
</gene>
<evidence type="ECO:0000259" key="5">
    <source>
        <dbReference type="Pfam" id="PF08546"/>
    </source>
</evidence>
<dbReference type="SUPFAM" id="SSF48179">
    <property type="entry name" value="6-phosphogluconate dehydrogenase C-terminal domain-like"/>
    <property type="match status" value="1"/>
</dbReference>
<dbReference type="GO" id="GO:0005739">
    <property type="term" value="C:mitochondrion"/>
    <property type="evidence" value="ECO:0007669"/>
    <property type="project" value="TreeGrafter"/>
</dbReference>
<dbReference type="InterPro" id="IPR013752">
    <property type="entry name" value="KPA_reductase"/>
</dbReference>
<dbReference type="AlphaFoldDB" id="A0A9W8LU53"/>
<accession>A0A9W8LU53</accession>
<name>A0A9W8LU53_9FUNG</name>
<keyword evidence="7" id="KW-1185">Reference proteome</keyword>
<dbReference type="InterPro" id="IPR013332">
    <property type="entry name" value="KPR_N"/>
</dbReference>
<dbReference type="InterPro" id="IPR036291">
    <property type="entry name" value="NAD(P)-bd_dom_sf"/>
</dbReference>
<dbReference type="GO" id="GO:0008677">
    <property type="term" value="F:2-dehydropantoate 2-reductase activity"/>
    <property type="evidence" value="ECO:0007669"/>
    <property type="project" value="TreeGrafter"/>
</dbReference>
<dbReference type="PANTHER" id="PTHR43765">
    <property type="entry name" value="2-DEHYDROPANTOATE 2-REDUCTASE-RELATED"/>
    <property type="match status" value="1"/>
</dbReference>
<dbReference type="InterPro" id="IPR008927">
    <property type="entry name" value="6-PGluconate_DH-like_C_sf"/>
</dbReference>
<reference evidence="6" key="1">
    <citation type="submission" date="2022-07" db="EMBL/GenBank/DDBJ databases">
        <title>Phylogenomic reconstructions and comparative analyses of Kickxellomycotina fungi.</title>
        <authorList>
            <person name="Reynolds N.K."/>
            <person name="Stajich J.E."/>
            <person name="Barry K."/>
            <person name="Grigoriev I.V."/>
            <person name="Crous P."/>
            <person name="Smith M.E."/>
        </authorList>
    </citation>
    <scope>NUCLEOTIDE SEQUENCE</scope>
    <source>
        <strain evidence="6">NRRL 1565</strain>
    </source>
</reference>
<dbReference type="Gene3D" id="1.10.1040.10">
    <property type="entry name" value="N-(1-d-carboxylethyl)-l-norvaline Dehydrogenase, domain 2"/>
    <property type="match status" value="1"/>
</dbReference>
<comment type="similarity">
    <text evidence="1">Belongs to the ketopantoate reductase family.</text>
</comment>
<dbReference type="PANTHER" id="PTHR43765:SF2">
    <property type="entry name" value="2-DEHYDROPANTOATE 2-REDUCTASE"/>
    <property type="match status" value="1"/>
</dbReference>
<evidence type="ECO:0000259" key="4">
    <source>
        <dbReference type="Pfam" id="PF02558"/>
    </source>
</evidence>
<evidence type="ECO:0000313" key="7">
    <source>
        <dbReference type="Proteomes" id="UP001140094"/>
    </source>
</evidence>
<protein>
    <submittedName>
        <fullName evidence="6">2-dehydropantoate 2-reductase (Ketopantoate reductase) (KPA reductase) (KPR)</fullName>
    </submittedName>
</protein>
<sequence length="390" mass="42626">MVADSTNSSSSDGHSSRIHVLGAGAVGLLFAAHLRRLGHPITLLLRSENLADKLARSGGKVTIINDWARLHSAHRQQIKPSEETNAHVVSGVEAEIAKSQGGHHTDGMISNLVLATKAQDTLRAYSTVHHRLDSRSAVVMLQNGMGTYEAIQRKFYQNPSQDTQMDVSKMPTFIIGTNSHGCLRRHGEDFVTHHTAMAACKFAVRPLSYDSICMPPAPAPEILVSLCALPLSGTVVSWPSLQLQLLLKLAANAIINPATALVNSRNECLVRSLTGASEQQSEDADFMVSVERYMSLACTEISSIYACGYPHLRDELKASAIEKYVMDIAHATSQNRSSMLQDVCAGRRTEVDWINGYLIRLGEQHGVPTPVNMLLQSLIKLKERAWTLKS</sequence>
<keyword evidence="2" id="KW-0521">NADP</keyword>
<feature type="domain" description="Ketopantoate reductase N-terminal" evidence="4">
    <location>
        <begin position="18"/>
        <end position="202"/>
    </location>
</feature>
<dbReference type="Proteomes" id="UP001140094">
    <property type="component" value="Unassembled WGS sequence"/>
</dbReference>
<dbReference type="InterPro" id="IPR013328">
    <property type="entry name" value="6PGD_dom2"/>
</dbReference>
<dbReference type="InterPro" id="IPR050838">
    <property type="entry name" value="Ketopantoate_reductase"/>
</dbReference>
<evidence type="ECO:0000256" key="1">
    <source>
        <dbReference type="ARBA" id="ARBA00007870"/>
    </source>
</evidence>